<accession>T1GZ63</accession>
<dbReference type="AlphaFoldDB" id="T1GZ63"/>
<keyword evidence="3" id="KW-1185">Reference proteome</keyword>
<reference evidence="3" key="1">
    <citation type="submission" date="2013-02" db="EMBL/GenBank/DDBJ databases">
        <authorList>
            <person name="Hughes D."/>
        </authorList>
    </citation>
    <scope>NUCLEOTIDE SEQUENCE</scope>
    <source>
        <strain>Durham</strain>
        <strain evidence="3">NC isolate 2 -- Noor lab</strain>
    </source>
</reference>
<name>T1GZ63_MEGSC</name>
<evidence type="ECO:0000313" key="3">
    <source>
        <dbReference type="Proteomes" id="UP000015102"/>
    </source>
</evidence>
<organism evidence="2 3">
    <name type="scientific">Megaselia scalaris</name>
    <name type="common">Humpbacked fly</name>
    <name type="synonym">Phora scalaris</name>
    <dbReference type="NCBI Taxonomy" id="36166"/>
    <lineage>
        <taxon>Eukaryota</taxon>
        <taxon>Metazoa</taxon>
        <taxon>Ecdysozoa</taxon>
        <taxon>Arthropoda</taxon>
        <taxon>Hexapoda</taxon>
        <taxon>Insecta</taxon>
        <taxon>Pterygota</taxon>
        <taxon>Neoptera</taxon>
        <taxon>Endopterygota</taxon>
        <taxon>Diptera</taxon>
        <taxon>Brachycera</taxon>
        <taxon>Muscomorpha</taxon>
        <taxon>Platypezoidea</taxon>
        <taxon>Phoridae</taxon>
        <taxon>Megaseliini</taxon>
        <taxon>Megaselia</taxon>
    </lineage>
</organism>
<feature type="chain" id="PRO_5004588612" evidence="1">
    <location>
        <begin position="21"/>
        <end position="161"/>
    </location>
</feature>
<dbReference type="Proteomes" id="UP000015102">
    <property type="component" value="Unassembled WGS sequence"/>
</dbReference>
<dbReference type="EnsemblMetazoa" id="MESCA009160-RA">
    <property type="protein sequence ID" value="MESCA009160-PA"/>
    <property type="gene ID" value="MESCA009160"/>
</dbReference>
<evidence type="ECO:0000256" key="1">
    <source>
        <dbReference type="SAM" id="SignalP"/>
    </source>
</evidence>
<sequence>MKIIKISFFLVTTFISLSVGDTKIDVKQYQKCIYSGMSKEDITALMGAGRLACRSMQSSDPACAAANIYPSIAKASNNDLLGILKAPTQVLFGLLRTVLSTVGALNSLGNLGSGLVGGLLGGGLLGGGLLGGGGGGGASIGGGLLGGGGASAGIGGALGLG</sequence>
<evidence type="ECO:0000313" key="2">
    <source>
        <dbReference type="EnsemblMetazoa" id="MESCA009160-PA"/>
    </source>
</evidence>
<dbReference type="EMBL" id="CAQQ02376909">
    <property type="status" value="NOT_ANNOTATED_CDS"/>
    <property type="molecule type" value="Genomic_DNA"/>
</dbReference>
<reference evidence="2" key="2">
    <citation type="submission" date="2015-06" db="UniProtKB">
        <authorList>
            <consortium name="EnsemblMetazoa"/>
        </authorList>
    </citation>
    <scope>IDENTIFICATION</scope>
</reference>
<dbReference type="HOGENOM" id="CLU_1645652_0_0_1"/>
<protein>
    <submittedName>
        <fullName evidence="2">Uncharacterized protein</fullName>
    </submittedName>
</protein>
<keyword evidence="1" id="KW-0732">Signal</keyword>
<proteinExistence type="predicted"/>
<feature type="signal peptide" evidence="1">
    <location>
        <begin position="1"/>
        <end position="20"/>
    </location>
</feature>